<gene>
    <name evidence="8" type="ORF">M9Y10_030303</name>
</gene>
<evidence type="ECO:0000259" key="7">
    <source>
        <dbReference type="PROSITE" id="PS51918"/>
    </source>
</evidence>
<evidence type="ECO:0000256" key="3">
    <source>
        <dbReference type="ARBA" id="ARBA00022691"/>
    </source>
</evidence>
<dbReference type="PROSITE" id="PS51918">
    <property type="entry name" value="RADICAL_SAM"/>
    <property type="match status" value="1"/>
</dbReference>
<dbReference type="CDD" id="cd01335">
    <property type="entry name" value="Radical_SAM"/>
    <property type="match status" value="1"/>
</dbReference>
<dbReference type="SFLD" id="SFLDS00029">
    <property type="entry name" value="Radical_SAM"/>
    <property type="match status" value="1"/>
</dbReference>
<evidence type="ECO:0000256" key="6">
    <source>
        <dbReference type="ARBA" id="ARBA00023014"/>
    </source>
</evidence>
<evidence type="ECO:0000256" key="4">
    <source>
        <dbReference type="ARBA" id="ARBA00022723"/>
    </source>
</evidence>
<evidence type="ECO:0000313" key="8">
    <source>
        <dbReference type="EMBL" id="KAK8893044.1"/>
    </source>
</evidence>
<feature type="domain" description="Radical SAM core" evidence="7">
    <location>
        <begin position="77"/>
        <end position="306"/>
    </location>
</feature>
<sequence>MLHNKSNVSGLTNSPLFRLKDNGKIQCLCCQHKCIIKSGKLGKCRVRGNIDGKPYFPTWGQYTVSIDPIEKKPLYHFLPGTNVYSYGTVGCNFSCQFCQNSFLSMWKSDTTDISSLKAKDGRLLNRYTPEDIVNEAAESGCYSVASTYNEPTITSEFSYEVFKLAKKRGLHTIYITNGFESIETLNFLNAYLDAVNIDLKSFNEKFYEKVLGGTLKGVCETIKRCHSNGIHTEVTTLLIPNENDSNEEISEVANFLSQLDKKMVWHVSAYFDSYKFVGKGKTPIKTLERAVDIGHKAGLEYVYMGNVNTESGMNTICPNCGRTLISRRFYDVDLNGLKKGQCVCGEVIPGLFM</sequence>
<evidence type="ECO:0000256" key="2">
    <source>
        <dbReference type="ARBA" id="ARBA00022485"/>
    </source>
</evidence>
<dbReference type="Gene3D" id="3.20.20.70">
    <property type="entry name" value="Aldolase class I"/>
    <property type="match status" value="1"/>
</dbReference>
<dbReference type="InterPro" id="IPR027596">
    <property type="entry name" value="AmmeMemoSam_rS"/>
</dbReference>
<evidence type="ECO:0000256" key="5">
    <source>
        <dbReference type="ARBA" id="ARBA00023004"/>
    </source>
</evidence>
<dbReference type="InterPro" id="IPR058240">
    <property type="entry name" value="rSAM_sf"/>
</dbReference>
<dbReference type="SFLD" id="SFLDG01101">
    <property type="entry name" value="Uncharacterised_Radical_SAM_Su"/>
    <property type="match status" value="1"/>
</dbReference>
<accession>A0ABR2KPR3</accession>
<name>A0ABR2KPR3_9EUKA</name>
<keyword evidence="2" id="KW-0004">4Fe-4S</keyword>
<dbReference type="NCBIfam" id="TIGR04337">
    <property type="entry name" value="AmmeMemoSam_rS"/>
    <property type="match status" value="1"/>
</dbReference>
<protein>
    <recommendedName>
        <fullName evidence="7">Radical SAM core domain-containing protein</fullName>
    </recommendedName>
</protein>
<organism evidence="8 9">
    <name type="scientific">Tritrichomonas musculus</name>
    <dbReference type="NCBI Taxonomy" id="1915356"/>
    <lineage>
        <taxon>Eukaryota</taxon>
        <taxon>Metamonada</taxon>
        <taxon>Parabasalia</taxon>
        <taxon>Tritrichomonadida</taxon>
        <taxon>Tritrichomonadidae</taxon>
        <taxon>Tritrichomonas</taxon>
    </lineage>
</organism>
<dbReference type="PIRSF" id="PIRSF004869">
    <property type="entry name" value="PflX_prd"/>
    <property type="match status" value="1"/>
</dbReference>
<dbReference type="EMBL" id="JAPFFF010000004">
    <property type="protein sequence ID" value="KAK8893044.1"/>
    <property type="molecule type" value="Genomic_DNA"/>
</dbReference>
<dbReference type="InterPro" id="IPR016431">
    <property type="entry name" value="Pyrv-formate_lyase-activ_prd"/>
</dbReference>
<dbReference type="InterPro" id="IPR007197">
    <property type="entry name" value="rSAM"/>
</dbReference>
<keyword evidence="3" id="KW-0949">S-adenosyl-L-methionine</keyword>
<dbReference type="Pfam" id="PF04055">
    <property type="entry name" value="Radical_SAM"/>
    <property type="match status" value="1"/>
</dbReference>
<keyword evidence="5" id="KW-0408">Iron</keyword>
<comment type="cofactor">
    <cofactor evidence="1">
        <name>[4Fe-4S] cluster</name>
        <dbReference type="ChEBI" id="CHEBI:49883"/>
    </cofactor>
</comment>
<keyword evidence="6" id="KW-0411">Iron-sulfur</keyword>
<comment type="caution">
    <text evidence="8">The sequence shown here is derived from an EMBL/GenBank/DDBJ whole genome shotgun (WGS) entry which is preliminary data.</text>
</comment>
<dbReference type="PANTHER" id="PTHR30352:SF5">
    <property type="entry name" value="PYRUVATE FORMATE-LYASE 1-ACTIVATING ENZYME"/>
    <property type="match status" value="1"/>
</dbReference>
<dbReference type="InterPro" id="IPR034457">
    <property type="entry name" value="Organic_radical-activating"/>
</dbReference>
<evidence type="ECO:0000313" key="9">
    <source>
        <dbReference type="Proteomes" id="UP001470230"/>
    </source>
</evidence>
<reference evidence="8 9" key="1">
    <citation type="submission" date="2024-04" db="EMBL/GenBank/DDBJ databases">
        <title>Tritrichomonas musculus Genome.</title>
        <authorList>
            <person name="Alves-Ferreira E."/>
            <person name="Grigg M."/>
            <person name="Lorenzi H."/>
            <person name="Galac M."/>
        </authorList>
    </citation>
    <scope>NUCLEOTIDE SEQUENCE [LARGE SCALE GENOMIC DNA]</scope>
    <source>
        <strain evidence="8 9">EAF2021</strain>
    </source>
</reference>
<keyword evidence="4" id="KW-0479">Metal-binding</keyword>
<dbReference type="InterPro" id="IPR013785">
    <property type="entry name" value="Aldolase_TIM"/>
</dbReference>
<proteinExistence type="predicted"/>
<keyword evidence="9" id="KW-1185">Reference proteome</keyword>
<evidence type="ECO:0000256" key="1">
    <source>
        <dbReference type="ARBA" id="ARBA00001966"/>
    </source>
</evidence>
<dbReference type="PANTHER" id="PTHR30352">
    <property type="entry name" value="PYRUVATE FORMATE-LYASE-ACTIVATING ENZYME"/>
    <property type="match status" value="1"/>
</dbReference>
<dbReference type="Proteomes" id="UP001470230">
    <property type="component" value="Unassembled WGS sequence"/>
</dbReference>
<dbReference type="SUPFAM" id="SSF102114">
    <property type="entry name" value="Radical SAM enzymes"/>
    <property type="match status" value="1"/>
</dbReference>